<sequence length="243" mass="26424">MSFEALQWHCVLASIWISAGLFCVPILGVYHLTATLVSAYHLILNVKNVVSESLLQDVLKDVHKTSTNRDGLREEASAGHGLERSTGKIHAGHCPTPLIRQLSSSAHGSSPAMTYSLESPCLGAPLPTKLVYGIAPWDSSRNPEPNYLYTMADVVRFGDMVIALEPGEQSYPLRRRGAMKFKRLVRRESEDTAGSTSSNSHEDASIGSRMRVTFAIDSEAPSLLGSDGSSHTAEQDHPLAQRP</sequence>
<feature type="compositionally biased region" description="Basic and acidic residues" evidence="1">
    <location>
        <begin position="233"/>
        <end position="243"/>
    </location>
</feature>
<reference evidence="4" key="1">
    <citation type="journal article" date="2012" name="Science">
        <title>The Paleozoic origin of enzymatic lignin decomposition reconstructed from 31 fungal genomes.</title>
        <authorList>
            <person name="Floudas D."/>
            <person name="Binder M."/>
            <person name="Riley R."/>
            <person name="Barry K."/>
            <person name="Blanchette R.A."/>
            <person name="Henrissat B."/>
            <person name="Martinez A.T."/>
            <person name="Otillar R."/>
            <person name="Spatafora J.W."/>
            <person name="Yadav J.S."/>
            <person name="Aerts A."/>
            <person name="Benoit I."/>
            <person name="Boyd A."/>
            <person name="Carlson A."/>
            <person name="Copeland A."/>
            <person name="Coutinho P.M."/>
            <person name="de Vries R.P."/>
            <person name="Ferreira P."/>
            <person name="Findley K."/>
            <person name="Foster B."/>
            <person name="Gaskell J."/>
            <person name="Glotzer D."/>
            <person name="Gorecki P."/>
            <person name="Heitman J."/>
            <person name="Hesse C."/>
            <person name="Hori C."/>
            <person name="Igarashi K."/>
            <person name="Jurgens J.A."/>
            <person name="Kallen N."/>
            <person name="Kersten P."/>
            <person name="Kohler A."/>
            <person name="Kuees U."/>
            <person name="Kumar T.K.A."/>
            <person name="Kuo A."/>
            <person name="LaButti K."/>
            <person name="Larrondo L.F."/>
            <person name="Lindquist E."/>
            <person name="Ling A."/>
            <person name="Lombard V."/>
            <person name="Lucas S."/>
            <person name="Lundell T."/>
            <person name="Martin R."/>
            <person name="McLaughlin D.J."/>
            <person name="Morgenstern I."/>
            <person name="Morin E."/>
            <person name="Murat C."/>
            <person name="Nagy L.G."/>
            <person name="Nolan M."/>
            <person name="Ohm R.A."/>
            <person name="Patyshakuliyeva A."/>
            <person name="Rokas A."/>
            <person name="Ruiz-Duenas F.J."/>
            <person name="Sabat G."/>
            <person name="Salamov A."/>
            <person name="Samejima M."/>
            <person name="Schmutz J."/>
            <person name="Slot J.C."/>
            <person name="St John F."/>
            <person name="Stenlid J."/>
            <person name="Sun H."/>
            <person name="Sun S."/>
            <person name="Syed K."/>
            <person name="Tsang A."/>
            <person name="Wiebenga A."/>
            <person name="Young D."/>
            <person name="Pisabarro A."/>
            <person name="Eastwood D.C."/>
            <person name="Martin F."/>
            <person name="Cullen D."/>
            <person name="Grigoriev I.V."/>
            <person name="Hibbett D.S."/>
        </authorList>
    </citation>
    <scope>NUCLEOTIDE SEQUENCE [LARGE SCALE GENOMIC DNA]</scope>
    <source>
        <strain evidence="4">RWD-64-598 SS2</strain>
    </source>
</reference>
<evidence type="ECO:0000256" key="2">
    <source>
        <dbReference type="SAM" id="Phobius"/>
    </source>
</evidence>
<dbReference type="RefSeq" id="XP_007770335.1">
    <property type="nucleotide sequence ID" value="XM_007772145.1"/>
</dbReference>
<feature type="transmembrane region" description="Helical" evidence="2">
    <location>
        <begin position="6"/>
        <end position="30"/>
    </location>
</feature>
<keyword evidence="2" id="KW-0812">Transmembrane</keyword>
<protein>
    <submittedName>
        <fullName evidence="3">Uncharacterized protein</fullName>
    </submittedName>
</protein>
<feature type="region of interest" description="Disordered" evidence="1">
    <location>
        <begin position="186"/>
        <end position="243"/>
    </location>
</feature>
<evidence type="ECO:0000313" key="3">
    <source>
        <dbReference type="EMBL" id="EIW80044.1"/>
    </source>
</evidence>
<keyword evidence="2" id="KW-0472">Membrane</keyword>
<organism evidence="3 4">
    <name type="scientific">Coniophora puteana (strain RWD-64-598)</name>
    <name type="common">Brown rot fungus</name>
    <dbReference type="NCBI Taxonomy" id="741705"/>
    <lineage>
        <taxon>Eukaryota</taxon>
        <taxon>Fungi</taxon>
        <taxon>Dikarya</taxon>
        <taxon>Basidiomycota</taxon>
        <taxon>Agaricomycotina</taxon>
        <taxon>Agaricomycetes</taxon>
        <taxon>Agaricomycetidae</taxon>
        <taxon>Boletales</taxon>
        <taxon>Coniophorineae</taxon>
        <taxon>Coniophoraceae</taxon>
        <taxon>Coniophora</taxon>
    </lineage>
</organism>
<dbReference type="AlphaFoldDB" id="A0A5M3MMN7"/>
<dbReference type="EMBL" id="JH711580">
    <property type="protein sequence ID" value="EIW80044.1"/>
    <property type="molecule type" value="Genomic_DNA"/>
</dbReference>
<evidence type="ECO:0000313" key="4">
    <source>
        <dbReference type="Proteomes" id="UP000053558"/>
    </source>
</evidence>
<dbReference type="Proteomes" id="UP000053558">
    <property type="component" value="Unassembled WGS sequence"/>
</dbReference>
<dbReference type="GeneID" id="19203433"/>
<accession>A0A5M3MMN7</accession>
<keyword evidence="2" id="KW-1133">Transmembrane helix</keyword>
<proteinExistence type="predicted"/>
<comment type="caution">
    <text evidence="3">The sequence shown here is derived from an EMBL/GenBank/DDBJ whole genome shotgun (WGS) entry which is preliminary data.</text>
</comment>
<evidence type="ECO:0000256" key="1">
    <source>
        <dbReference type="SAM" id="MobiDB-lite"/>
    </source>
</evidence>
<dbReference type="KEGG" id="cput:CONPUDRAFT_155418"/>
<name>A0A5M3MMN7_CONPW</name>
<keyword evidence="4" id="KW-1185">Reference proteome</keyword>
<gene>
    <name evidence="3" type="ORF">CONPUDRAFT_155418</name>
</gene>